<comment type="similarity">
    <text evidence="1">Belongs to the bacterial ribosomal protein bS21 family.</text>
</comment>
<evidence type="ECO:0000256" key="5">
    <source>
        <dbReference type="SAM" id="MobiDB-lite"/>
    </source>
</evidence>
<dbReference type="InterPro" id="IPR001911">
    <property type="entry name" value="Ribosomal_bS21"/>
</dbReference>
<dbReference type="GO" id="GO:0003735">
    <property type="term" value="F:structural constituent of ribosome"/>
    <property type="evidence" value="ECO:0007669"/>
    <property type="project" value="InterPro"/>
</dbReference>
<proteinExistence type="inferred from homology"/>
<keyword evidence="3" id="KW-0687">Ribonucleoprotein</keyword>
<dbReference type="Proteomes" id="UP000886111">
    <property type="component" value="Unassembled WGS sequence"/>
</dbReference>
<dbReference type="GO" id="GO:1990904">
    <property type="term" value="C:ribonucleoprotein complex"/>
    <property type="evidence" value="ECO:0007669"/>
    <property type="project" value="UniProtKB-KW"/>
</dbReference>
<evidence type="ECO:0000256" key="1">
    <source>
        <dbReference type="ARBA" id="ARBA00006640"/>
    </source>
</evidence>
<dbReference type="NCBIfam" id="TIGR00030">
    <property type="entry name" value="S21p"/>
    <property type="match status" value="1"/>
</dbReference>
<dbReference type="GO" id="GO:0005840">
    <property type="term" value="C:ribosome"/>
    <property type="evidence" value="ECO:0007669"/>
    <property type="project" value="UniProtKB-KW"/>
</dbReference>
<evidence type="ECO:0000256" key="3">
    <source>
        <dbReference type="ARBA" id="ARBA00023274"/>
    </source>
</evidence>
<comment type="caution">
    <text evidence="6">The sequence shown here is derived from an EMBL/GenBank/DDBJ whole genome shotgun (WGS) entry which is preliminary data.</text>
</comment>
<dbReference type="AlphaFoldDB" id="A0A7V5LJS9"/>
<dbReference type="InterPro" id="IPR038380">
    <property type="entry name" value="Ribosomal_bS21_sf"/>
</dbReference>
<name>A0A7V5LJS9_CALAY</name>
<reference evidence="6" key="1">
    <citation type="journal article" date="2020" name="mSystems">
        <title>Genome- and Community-Level Interaction Insights into Carbon Utilization and Element Cycling Functions of Hydrothermarchaeota in Hydrothermal Sediment.</title>
        <authorList>
            <person name="Zhou Z."/>
            <person name="Liu Y."/>
            <person name="Xu W."/>
            <person name="Pan J."/>
            <person name="Luo Z.H."/>
            <person name="Li M."/>
        </authorList>
    </citation>
    <scope>NUCLEOTIDE SEQUENCE [LARGE SCALE GENOMIC DNA]</scope>
    <source>
        <strain evidence="6">HyVt-76</strain>
    </source>
</reference>
<gene>
    <name evidence="6" type="primary">rpsU</name>
    <name evidence="6" type="ORF">ENL21_09885</name>
</gene>
<sequence>MITVHVPNYGDFDSALRAFNRKVRKAQIIEICHKKSHYISPSQKRHRAKLKWRKKMMSDS</sequence>
<dbReference type="GO" id="GO:0006412">
    <property type="term" value="P:translation"/>
    <property type="evidence" value="ECO:0007669"/>
    <property type="project" value="InterPro"/>
</dbReference>
<organism evidence="6">
    <name type="scientific">Caldithrix abyssi</name>
    <dbReference type="NCBI Taxonomy" id="187145"/>
    <lineage>
        <taxon>Bacteria</taxon>
        <taxon>Pseudomonadati</taxon>
        <taxon>Calditrichota</taxon>
        <taxon>Calditrichia</taxon>
        <taxon>Calditrichales</taxon>
        <taxon>Calditrichaceae</taxon>
        <taxon>Caldithrix</taxon>
    </lineage>
</organism>
<dbReference type="Pfam" id="PF01165">
    <property type="entry name" value="Ribosomal_S21"/>
    <property type="match status" value="1"/>
</dbReference>
<dbReference type="Gene3D" id="1.20.5.1150">
    <property type="entry name" value="Ribosomal protein S8"/>
    <property type="match status" value="1"/>
</dbReference>
<feature type="compositionally biased region" description="Basic residues" evidence="5">
    <location>
        <begin position="43"/>
        <end position="60"/>
    </location>
</feature>
<accession>A0A7V5LJS9</accession>
<protein>
    <recommendedName>
        <fullName evidence="4">Small ribosomal subunit protein bS21</fullName>
    </recommendedName>
</protein>
<evidence type="ECO:0000256" key="4">
    <source>
        <dbReference type="ARBA" id="ARBA00035135"/>
    </source>
</evidence>
<keyword evidence="2 6" id="KW-0689">Ribosomal protein</keyword>
<evidence type="ECO:0000313" key="6">
    <source>
        <dbReference type="EMBL" id="HHE56082.1"/>
    </source>
</evidence>
<dbReference type="EMBL" id="DRTD01000744">
    <property type="protein sequence ID" value="HHE56082.1"/>
    <property type="molecule type" value="Genomic_DNA"/>
</dbReference>
<evidence type="ECO:0000256" key="2">
    <source>
        <dbReference type="ARBA" id="ARBA00022980"/>
    </source>
</evidence>
<feature type="region of interest" description="Disordered" evidence="5">
    <location>
        <begin position="40"/>
        <end position="60"/>
    </location>
</feature>